<reference evidence="7 8" key="1">
    <citation type="submission" date="2018-05" db="EMBL/GenBank/DDBJ databases">
        <title>Animal gut microbial communities from fecal samples from Wisconsin, USA.</title>
        <authorList>
            <person name="Neumann A."/>
        </authorList>
    </citation>
    <scope>NUCLEOTIDE SEQUENCE [LARGE SCALE GENOMIC DNA]</scope>
    <source>
        <strain evidence="7 8">UWS4</strain>
    </source>
</reference>
<name>A0ABX5LJD8_9BACT</name>
<sequence>MSVLKKSLAALGVCAVAASAISFEPVTAGATESAKKLYNFLAVNYGVKTITGVQTGDIADTYDALPDVISFEEHSGKKPVLVGLDFLFANGIKASDSWYKAYTQSAVDAAKDIWAKGGIPAFSWHWKDPSHKQDAFYTKSGNANEFTEFDFTQGFTDPSCNTNCLWNTNSETYKQIVEDIAEIAVYFKQLQDAGVAAVFRPLHEASGAWFWWGSHGGAAYQALYQLVYDQMVNINGIKNLVWAWTPQLAKDTDWDPGKDKYDVIGLDVYGANDYSQKFIEAYTDLQTNFAAHNKIFAMTENGPIPDQSVMAENKTVWSWWMPWYQTWNGNFLDQTVESVWKANVNSECVITMDEMPGWDKYTMSTTKVADCIVGYKLGDLDTARPVENRIPADTATNRWLYAQLLPADTARGNIIIKENADLSKNSKMSVTVFNGSKTNGFWFTVAFLGNKDADWGWAQPEGCWINAGDSTVCELDLTTTAKDQVVLTGADYTNFMSNIAKVYIEVSVPEFNGYVFFDDIKADGVTFENFDEMTTVKAEQAQNLKAGLVGKGKEMSIQSKAHVQKMAQISFAGRSLSLTLSKASQTSVQLFNLQGHLVKNFANGSLAAGTHQFTLQGIPQGAYIIRVKNAAGISAKKILVK</sequence>
<dbReference type="PANTHER" id="PTHR40079:SF4">
    <property type="entry name" value="GH26 DOMAIN-CONTAINING PROTEIN-RELATED"/>
    <property type="match status" value="1"/>
</dbReference>
<dbReference type="NCBIfam" id="TIGR04183">
    <property type="entry name" value="Por_Secre_tail"/>
    <property type="match status" value="1"/>
</dbReference>
<dbReference type="InterPro" id="IPR000805">
    <property type="entry name" value="Glyco_hydro_26"/>
</dbReference>
<evidence type="ECO:0000259" key="6">
    <source>
        <dbReference type="PROSITE" id="PS51764"/>
    </source>
</evidence>
<evidence type="ECO:0000256" key="2">
    <source>
        <dbReference type="ARBA" id="ARBA00022801"/>
    </source>
</evidence>
<comment type="similarity">
    <text evidence="1 4">Belongs to the glycosyl hydrolase 26 family.</text>
</comment>
<evidence type="ECO:0000256" key="1">
    <source>
        <dbReference type="ARBA" id="ARBA00007754"/>
    </source>
</evidence>
<feature type="chain" id="PRO_5047545256" evidence="5">
    <location>
        <begin position="29"/>
        <end position="641"/>
    </location>
</feature>
<keyword evidence="8" id="KW-1185">Reference proteome</keyword>
<dbReference type="SUPFAM" id="SSF51445">
    <property type="entry name" value="(Trans)glycosidases"/>
    <property type="match status" value="1"/>
</dbReference>
<feature type="signal peptide" evidence="5">
    <location>
        <begin position="1"/>
        <end position="28"/>
    </location>
</feature>
<dbReference type="Gene3D" id="3.20.20.80">
    <property type="entry name" value="Glycosidases"/>
    <property type="match status" value="1"/>
</dbReference>
<dbReference type="Pfam" id="PF02156">
    <property type="entry name" value="Glyco_hydro_26"/>
    <property type="match status" value="1"/>
</dbReference>
<dbReference type="InterPro" id="IPR022790">
    <property type="entry name" value="GH26_dom"/>
</dbReference>
<dbReference type="InterPro" id="IPR026444">
    <property type="entry name" value="Secre_tail"/>
</dbReference>
<gene>
    <name evidence="7" type="ORF">B0H50_11928</name>
</gene>
<keyword evidence="2 4" id="KW-0378">Hydrolase</keyword>
<protein>
    <submittedName>
        <fullName evidence="7">Secreted protein (Por secretion system target)</fullName>
    </submittedName>
</protein>
<dbReference type="PRINTS" id="PR00739">
    <property type="entry name" value="GLHYDRLASE26"/>
</dbReference>
<evidence type="ECO:0000256" key="5">
    <source>
        <dbReference type="SAM" id="SignalP"/>
    </source>
</evidence>
<evidence type="ECO:0000256" key="4">
    <source>
        <dbReference type="PROSITE-ProRule" id="PRU01100"/>
    </source>
</evidence>
<dbReference type="EMBL" id="QGHD01000019">
    <property type="protein sequence ID" value="PWK95164.1"/>
    <property type="molecule type" value="Genomic_DNA"/>
</dbReference>
<dbReference type="RefSeq" id="WP_106199041.1">
    <property type="nucleotide sequence ID" value="NZ_JAXEIU010000058.1"/>
</dbReference>
<dbReference type="InterPro" id="IPR017853">
    <property type="entry name" value="GH"/>
</dbReference>
<feature type="active site" description="Proton donor" evidence="4">
    <location>
        <position position="204"/>
    </location>
</feature>
<dbReference type="PANTHER" id="PTHR40079">
    <property type="entry name" value="MANNAN ENDO-1,4-BETA-MANNOSIDASE E-RELATED"/>
    <property type="match status" value="1"/>
</dbReference>
<dbReference type="Proteomes" id="UP000245523">
    <property type="component" value="Unassembled WGS sequence"/>
</dbReference>
<evidence type="ECO:0000256" key="3">
    <source>
        <dbReference type="ARBA" id="ARBA00023295"/>
    </source>
</evidence>
<organism evidence="7 8">
    <name type="scientific">Hallerella porci</name>
    <dbReference type="NCBI Taxonomy" id="1945871"/>
    <lineage>
        <taxon>Bacteria</taxon>
        <taxon>Pseudomonadati</taxon>
        <taxon>Fibrobacterota</taxon>
        <taxon>Fibrobacteria</taxon>
        <taxon>Fibrobacterales</taxon>
        <taxon>Fibrobacteraceae</taxon>
        <taxon>Hallerella</taxon>
    </lineage>
</organism>
<proteinExistence type="inferred from homology"/>
<keyword evidence="5" id="KW-0732">Signal</keyword>
<evidence type="ECO:0000313" key="7">
    <source>
        <dbReference type="EMBL" id="PWK95164.1"/>
    </source>
</evidence>
<accession>A0ABX5LJD8</accession>
<feature type="active site" description="Nucleophile" evidence="4">
    <location>
        <position position="300"/>
    </location>
</feature>
<evidence type="ECO:0000313" key="8">
    <source>
        <dbReference type="Proteomes" id="UP000245523"/>
    </source>
</evidence>
<feature type="domain" description="GH26" evidence="6">
    <location>
        <begin position="32"/>
        <end position="353"/>
    </location>
</feature>
<keyword evidence="3 4" id="KW-0326">Glycosidase</keyword>
<dbReference type="PROSITE" id="PS51764">
    <property type="entry name" value="GH26"/>
    <property type="match status" value="1"/>
</dbReference>
<comment type="caution">
    <text evidence="7">The sequence shown here is derived from an EMBL/GenBank/DDBJ whole genome shotgun (WGS) entry which is preliminary data.</text>
</comment>